<evidence type="ECO:0000313" key="1">
    <source>
        <dbReference type="EMBL" id="SHO52863.1"/>
    </source>
</evidence>
<dbReference type="OrthoDB" id="5395031at2"/>
<proteinExistence type="predicted"/>
<reference evidence="1 2" key="1">
    <citation type="submission" date="2016-12" db="EMBL/GenBank/DDBJ databases">
        <authorList>
            <person name="Song W.-J."/>
            <person name="Kurnit D.M."/>
        </authorList>
    </citation>
    <scope>NUCLEOTIDE SEQUENCE [LARGE SCALE GENOMIC DNA]</scope>
    <source>
        <strain evidence="1 2">DSM 18488</strain>
    </source>
</reference>
<name>A0A1M7YJS7_9BACT</name>
<dbReference type="AlphaFoldDB" id="A0A1M7YJS7"/>
<evidence type="ECO:0000313" key="2">
    <source>
        <dbReference type="Proteomes" id="UP000184603"/>
    </source>
</evidence>
<gene>
    <name evidence="1" type="ORF">SAMN02745220_04807</name>
</gene>
<keyword evidence="2" id="KW-1185">Reference proteome</keyword>
<sequence length="403" mass="43936">MKTRILTIGPCLAAIVFLSLFNVESISAKGPGNGGKPGGETAGNNLSFPVIWSEGVAKALPGTPDMVPSLEGEWWYQWGTNGEDPNIVPASCPHDPDEINPSLNPESLPLCNDGVPNQVIHDDEHIAGKIAADNPMPLAKAYIQKDYNNIWQAGHQDWSGAQVDVDWIDWGDNLESVDWYTRSQVRIEVVLFKDLSSPMTEYEMRHVSGWGIDEVHGLATERNGEVLTNPGNKATVYSPCARLTIQKLLVQDLNELPDLTWQGEDIGWTSDVPGVINTPIYNMAVYEGGDGPGYYSAEINVKGRVIYGYTWNVRNLNDPIDGTAAGYYRITFSLDETCPTVICNTSLGNASILLPLEEEMEIAALSVDTVSTESGGAEAVLDTINNLTYIDVHILEQTGGGRR</sequence>
<dbReference type="RefSeq" id="WP_143170858.1">
    <property type="nucleotide sequence ID" value="NZ_FRFE01000042.1"/>
</dbReference>
<dbReference type="EMBL" id="FRFE01000042">
    <property type="protein sequence ID" value="SHO52863.1"/>
    <property type="molecule type" value="Genomic_DNA"/>
</dbReference>
<accession>A0A1M7YJS7</accession>
<dbReference type="Proteomes" id="UP000184603">
    <property type="component" value="Unassembled WGS sequence"/>
</dbReference>
<organism evidence="1 2">
    <name type="scientific">Desulfopila aestuarii DSM 18488</name>
    <dbReference type="NCBI Taxonomy" id="1121416"/>
    <lineage>
        <taxon>Bacteria</taxon>
        <taxon>Pseudomonadati</taxon>
        <taxon>Thermodesulfobacteriota</taxon>
        <taxon>Desulfobulbia</taxon>
        <taxon>Desulfobulbales</taxon>
        <taxon>Desulfocapsaceae</taxon>
        <taxon>Desulfopila</taxon>
    </lineage>
</organism>
<protein>
    <submittedName>
        <fullName evidence="1">Uncharacterized protein</fullName>
    </submittedName>
</protein>